<organism evidence="2 3">
    <name type="scientific">Streptomyces galilaeus</name>
    <dbReference type="NCBI Taxonomy" id="33899"/>
    <lineage>
        <taxon>Bacteria</taxon>
        <taxon>Bacillati</taxon>
        <taxon>Actinomycetota</taxon>
        <taxon>Actinomycetes</taxon>
        <taxon>Kitasatosporales</taxon>
        <taxon>Streptomycetaceae</taxon>
        <taxon>Streptomyces</taxon>
    </lineage>
</organism>
<dbReference type="InterPro" id="IPR010852">
    <property type="entry name" value="ABATE"/>
</dbReference>
<dbReference type="Gene3D" id="1.10.3300.10">
    <property type="entry name" value="Jann2411-like domain"/>
    <property type="match status" value="1"/>
</dbReference>
<dbReference type="InterPro" id="IPR021005">
    <property type="entry name" value="Znf_CGNR"/>
</dbReference>
<evidence type="ECO:0000313" key="2">
    <source>
        <dbReference type="EMBL" id="MFM9650663.1"/>
    </source>
</evidence>
<feature type="domain" description="Zinc finger CGNR" evidence="1">
    <location>
        <begin position="128"/>
        <end position="170"/>
    </location>
</feature>
<dbReference type="EMBL" id="JBJVNE010000017">
    <property type="protein sequence ID" value="MFM9650663.1"/>
    <property type="molecule type" value="Genomic_DNA"/>
</dbReference>
<dbReference type="SUPFAM" id="SSF160904">
    <property type="entry name" value="Jann2411-like"/>
    <property type="match status" value="1"/>
</dbReference>
<protein>
    <submittedName>
        <fullName evidence="2">CGNR zinc finger domain-containing protein</fullName>
    </submittedName>
</protein>
<dbReference type="PANTHER" id="PTHR35525:SF3">
    <property type="entry name" value="BLL6575 PROTEIN"/>
    <property type="match status" value="1"/>
</dbReference>
<keyword evidence="3" id="KW-1185">Reference proteome</keyword>
<proteinExistence type="predicted"/>
<dbReference type="PANTHER" id="PTHR35525">
    <property type="entry name" value="BLL6575 PROTEIN"/>
    <property type="match status" value="1"/>
</dbReference>
<evidence type="ECO:0000259" key="1">
    <source>
        <dbReference type="Pfam" id="PF11706"/>
    </source>
</evidence>
<sequence length="175" mass="19416">MQQNHYGRLGAVLSADLINLPELTAASVQSLLEAHEIRRPKVMDAEVEGFGRWRDRLARVFDPQDSAEQCAAVNALLGEATIRPWVTTHDGLQPHLHFVPDSADVLSRVKAVTAGGLAFVLCWEGGSRLGRCTRSACSRAYVDTSRNGRRRYCTARCGNTEAVMRHRSRQSYPKP</sequence>
<name>A0ABW9IRA5_STRGJ</name>
<evidence type="ECO:0000313" key="3">
    <source>
        <dbReference type="Proteomes" id="UP001631993"/>
    </source>
</evidence>
<gene>
    <name evidence="2" type="ORF">ACKI1S_31490</name>
</gene>
<dbReference type="InterPro" id="IPR023286">
    <property type="entry name" value="ABATE_dom_sf"/>
</dbReference>
<dbReference type="RefSeq" id="WP_190046957.1">
    <property type="nucleotide sequence ID" value="NZ_BMVS01000018.1"/>
</dbReference>
<accession>A0ABW9IRA5</accession>
<dbReference type="Proteomes" id="UP001631993">
    <property type="component" value="Unassembled WGS sequence"/>
</dbReference>
<dbReference type="GeneID" id="301207287"/>
<comment type="caution">
    <text evidence="2">The sequence shown here is derived from an EMBL/GenBank/DDBJ whole genome shotgun (WGS) entry which is preliminary data.</text>
</comment>
<reference evidence="2 3" key="1">
    <citation type="submission" date="2024-12" db="EMBL/GenBank/DDBJ databases">
        <title>Forecasting of Potato common scab and diversities of Pathogenic streptomyces spp. in china.</title>
        <authorList>
            <person name="Handique U."/>
            <person name="Wu J."/>
        </authorList>
    </citation>
    <scope>NUCLEOTIDE SEQUENCE [LARGE SCALE GENOMIC DNA]</scope>
    <source>
        <strain evidence="2 3">ZRIMU1585</strain>
    </source>
</reference>
<dbReference type="Pfam" id="PF11706">
    <property type="entry name" value="zf-CGNR"/>
    <property type="match status" value="1"/>
</dbReference>